<evidence type="ECO:0000259" key="3">
    <source>
        <dbReference type="Pfam" id="PF09835"/>
    </source>
</evidence>
<gene>
    <name evidence="4" type="ORF">I5E68_12645</name>
</gene>
<accession>A0A931HDJ4</accession>
<evidence type="ECO:0000256" key="2">
    <source>
        <dbReference type="SAM" id="Phobius"/>
    </source>
</evidence>
<keyword evidence="2" id="KW-0472">Membrane</keyword>
<keyword evidence="2" id="KW-1133">Transmembrane helix</keyword>
<protein>
    <submittedName>
        <fullName evidence="4">DUF2062 domain-containing protein</fullName>
    </submittedName>
</protein>
<reference evidence="4" key="1">
    <citation type="submission" date="2020-11" db="EMBL/GenBank/DDBJ databases">
        <title>Novosphingobium aureum sp. nov., a marine bacterium isolated from sediment of a salt flat.</title>
        <authorList>
            <person name="Yoo Y."/>
            <person name="Kim J.-J."/>
        </authorList>
    </citation>
    <scope>NUCLEOTIDE SEQUENCE</scope>
    <source>
        <strain evidence="4">YJ-S2-02</strain>
    </source>
</reference>
<feature type="region of interest" description="Disordered" evidence="1">
    <location>
        <begin position="192"/>
        <end position="218"/>
    </location>
</feature>
<keyword evidence="5" id="KW-1185">Reference proteome</keyword>
<dbReference type="AlphaFoldDB" id="A0A931HDJ4"/>
<evidence type="ECO:0000256" key="1">
    <source>
        <dbReference type="SAM" id="MobiDB-lite"/>
    </source>
</evidence>
<proteinExistence type="predicted"/>
<evidence type="ECO:0000313" key="4">
    <source>
        <dbReference type="EMBL" id="MBH0113794.1"/>
    </source>
</evidence>
<name>A0A931HDJ4_9SPHN</name>
<feature type="domain" description="DUF2062" evidence="3">
    <location>
        <begin position="28"/>
        <end position="175"/>
    </location>
</feature>
<dbReference type="RefSeq" id="WP_197164185.1">
    <property type="nucleotide sequence ID" value="NZ_JADZGI010000001.1"/>
</dbReference>
<sequence>MSTLAARLSAWLHAQMPTHEQMEANRLTAPFARRRELFRFTRRSVPRGVAVGLFIGIFALIPGVQIVGAALLSVPFRGNIPIAAAMTFLSNPLTTLLIILPLAVTIGNLFGFHADIATVTALVEHGAPLREWARWIVDDTAPAIVIGLFVQALLAAFAGYFLSSWGWRLWVARKHRSRSSRAAPAITGVSRGVLQAGNDNEDDGFDDNGGRNRGGVRR</sequence>
<feature type="transmembrane region" description="Helical" evidence="2">
    <location>
        <begin position="143"/>
        <end position="171"/>
    </location>
</feature>
<organism evidence="4 5">
    <name type="scientific">Novosphingobium aureum</name>
    <dbReference type="NCBI Taxonomy" id="2792964"/>
    <lineage>
        <taxon>Bacteria</taxon>
        <taxon>Pseudomonadati</taxon>
        <taxon>Pseudomonadota</taxon>
        <taxon>Alphaproteobacteria</taxon>
        <taxon>Sphingomonadales</taxon>
        <taxon>Sphingomonadaceae</taxon>
        <taxon>Novosphingobium</taxon>
    </lineage>
</organism>
<keyword evidence="2" id="KW-0812">Transmembrane</keyword>
<feature type="transmembrane region" description="Helical" evidence="2">
    <location>
        <begin position="49"/>
        <end position="74"/>
    </location>
</feature>
<dbReference type="EMBL" id="JADZGI010000001">
    <property type="protein sequence ID" value="MBH0113794.1"/>
    <property type="molecule type" value="Genomic_DNA"/>
</dbReference>
<dbReference type="InterPro" id="IPR018639">
    <property type="entry name" value="DUF2062"/>
</dbReference>
<comment type="caution">
    <text evidence="4">The sequence shown here is derived from an EMBL/GenBank/DDBJ whole genome shotgun (WGS) entry which is preliminary data.</text>
</comment>
<dbReference type="Pfam" id="PF09835">
    <property type="entry name" value="DUF2062"/>
    <property type="match status" value="1"/>
</dbReference>
<dbReference type="PANTHER" id="PTHR40547:SF1">
    <property type="entry name" value="SLL0298 PROTEIN"/>
    <property type="match status" value="1"/>
</dbReference>
<feature type="transmembrane region" description="Helical" evidence="2">
    <location>
        <begin position="95"/>
        <end position="123"/>
    </location>
</feature>
<dbReference type="Proteomes" id="UP000617634">
    <property type="component" value="Unassembled WGS sequence"/>
</dbReference>
<dbReference type="PANTHER" id="PTHR40547">
    <property type="entry name" value="SLL0298 PROTEIN"/>
    <property type="match status" value="1"/>
</dbReference>
<evidence type="ECO:0000313" key="5">
    <source>
        <dbReference type="Proteomes" id="UP000617634"/>
    </source>
</evidence>